<feature type="region of interest" description="Disordered" evidence="8">
    <location>
        <begin position="1"/>
        <end position="199"/>
    </location>
</feature>
<dbReference type="Pfam" id="PF00069">
    <property type="entry name" value="Pkinase"/>
    <property type="match status" value="1"/>
</dbReference>
<dbReference type="EC" id="2.7.11.1" evidence="1"/>
<reference evidence="11" key="1">
    <citation type="journal article" date="2015" name="PLoS Genet.">
        <title>Genome Sequence and Transcriptome Analyses of Chrysochromulina tobin: Metabolic Tools for Enhanced Algal Fitness in the Prominent Order Prymnesiales (Haptophyceae).</title>
        <authorList>
            <person name="Hovde B.T."/>
            <person name="Deodato C.R."/>
            <person name="Hunsperger H.M."/>
            <person name="Ryken S.A."/>
            <person name="Yost W."/>
            <person name="Jha R.K."/>
            <person name="Patterson J."/>
            <person name="Monnat R.J. Jr."/>
            <person name="Barlow S.B."/>
            <person name="Starkenburg S.R."/>
            <person name="Cattolico R.A."/>
        </authorList>
    </citation>
    <scope>NUCLEOTIDE SEQUENCE</scope>
    <source>
        <strain evidence="11">CCMP291</strain>
    </source>
</reference>
<sequence>MYRDDDRRRPDDRRDRDYDRRDRDDDDRRRDDRYSYRDDRESDRDRYDSHRREEDRRARQSPLTAADDVIMSEATEQGGAHIQGGAHKGDSAAPPGLPGLPTDDLAVADGQENDEDSDEDRPRPELRRVTSTDEEGKRKEAELRQYLANHRRRSEAFGSGPKNPKADEAGGEPSEAATGVGAAAGSSSDTKAAGGAEGAGGFDMFSETFTEKEIDGPNMEEVDEAALMDRGDNYDDKEGYYAHRVGDILNDRYKVLGSYGKGVFSTVVRCLDMKNAVPGTEVAIKVQRNNEMMRRAGEKEIAFLMQIEQNDPERKRHCIIFLDQFDHEDHLCMVFEAMHQNLRSAVKQHGHKRGIAMEAVKTYARQMFIALRYLERLNIMHADLKPDNMVVNDKYNLLKICDFGSASTGDDNEVTPYLVSRFYRAPEVMMGLQYGCPIDMWAAAVSIFELYTGKIMFQGTSNNAMLKLIQEVKGKMPHKLIRKGVFSELHFDPDYDFLFKERDRVSGREIVRVLKFEQRPMPGKDLKSLLMPMKLPEAEARKVMQLADLLEKALMLDPSKRLTPSEALKHPFCDVSRK</sequence>
<evidence type="ECO:0000256" key="8">
    <source>
        <dbReference type="SAM" id="MobiDB-lite"/>
    </source>
</evidence>
<evidence type="ECO:0000259" key="9">
    <source>
        <dbReference type="PROSITE" id="PS50011"/>
    </source>
</evidence>
<feature type="compositionally biased region" description="Low complexity" evidence="8">
    <location>
        <begin position="176"/>
        <end position="194"/>
    </location>
</feature>
<feature type="compositionally biased region" description="Basic and acidic residues" evidence="8">
    <location>
        <begin position="1"/>
        <end position="58"/>
    </location>
</feature>
<comment type="caution">
    <text evidence="10">The sequence shown here is derived from an EMBL/GenBank/DDBJ whole genome shotgun (WGS) entry which is preliminary data.</text>
</comment>
<evidence type="ECO:0000256" key="3">
    <source>
        <dbReference type="ARBA" id="ARBA00022679"/>
    </source>
</evidence>
<evidence type="ECO:0000256" key="2">
    <source>
        <dbReference type="ARBA" id="ARBA00022527"/>
    </source>
</evidence>
<dbReference type="InterPro" id="IPR008271">
    <property type="entry name" value="Ser/Thr_kinase_AS"/>
</dbReference>
<organism evidence="10 11">
    <name type="scientific">Chrysochromulina tobinii</name>
    <dbReference type="NCBI Taxonomy" id="1460289"/>
    <lineage>
        <taxon>Eukaryota</taxon>
        <taxon>Haptista</taxon>
        <taxon>Haptophyta</taxon>
        <taxon>Prymnesiophyceae</taxon>
        <taxon>Prymnesiales</taxon>
        <taxon>Chrysochromulinaceae</taxon>
        <taxon>Chrysochromulina</taxon>
    </lineage>
</organism>
<gene>
    <name evidence="10" type="ORF">Ctob_005900</name>
</gene>
<dbReference type="InterPro" id="IPR000719">
    <property type="entry name" value="Prot_kinase_dom"/>
</dbReference>
<accession>A0A0M0K953</accession>
<dbReference type="OrthoDB" id="3967at2759"/>
<evidence type="ECO:0000256" key="5">
    <source>
        <dbReference type="ARBA" id="ARBA00022777"/>
    </source>
</evidence>
<dbReference type="GO" id="GO:0005524">
    <property type="term" value="F:ATP binding"/>
    <property type="evidence" value="ECO:0007669"/>
    <property type="project" value="UniProtKB-KW"/>
</dbReference>
<feature type="domain" description="Protein kinase" evidence="9">
    <location>
        <begin position="253"/>
        <end position="573"/>
    </location>
</feature>
<protein>
    <recommendedName>
        <fullName evidence="1">non-specific serine/threonine protein kinase</fullName>
        <ecNumber evidence="1">2.7.11.1</ecNumber>
    </recommendedName>
</protein>
<feature type="compositionally biased region" description="Basic and acidic residues" evidence="8">
    <location>
        <begin position="120"/>
        <end position="143"/>
    </location>
</feature>
<keyword evidence="4" id="KW-0547">Nucleotide-binding</keyword>
<evidence type="ECO:0000256" key="6">
    <source>
        <dbReference type="ARBA" id="ARBA00022840"/>
    </source>
</evidence>
<evidence type="ECO:0000313" key="11">
    <source>
        <dbReference type="Proteomes" id="UP000037460"/>
    </source>
</evidence>
<dbReference type="InterPro" id="IPR050494">
    <property type="entry name" value="Ser_Thr_dual-spec_kinase"/>
</dbReference>
<dbReference type="PANTHER" id="PTHR24058">
    <property type="entry name" value="DUAL SPECIFICITY PROTEIN KINASE"/>
    <property type="match status" value="1"/>
</dbReference>
<dbReference type="EMBL" id="JWZX01000899">
    <property type="protein sequence ID" value="KOO35355.1"/>
    <property type="molecule type" value="Genomic_DNA"/>
</dbReference>
<dbReference type="GO" id="GO:0004674">
    <property type="term" value="F:protein serine/threonine kinase activity"/>
    <property type="evidence" value="ECO:0007669"/>
    <property type="project" value="UniProtKB-KW"/>
</dbReference>
<feature type="compositionally biased region" description="Low complexity" evidence="8">
    <location>
        <begin position="91"/>
        <end position="105"/>
    </location>
</feature>
<dbReference type="SMART" id="SM00220">
    <property type="entry name" value="S_TKc"/>
    <property type="match status" value="1"/>
</dbReference>
<dbReference type="FunFam" id="1.10.510.10:FF:000078">
    <property type="entry name" value="Serine/threonine-protein kinase PRP4 homolog"/>
    <property type="match status" value="1"/>
</dbReference>
<evidence type="ECO:0000256" key="7">
    <source>
        <dbReference type="ARBA" id="ARBA00023596"/>
    </source>
</evidence>
<dbReference type="PROSITE" id="PS50011">
    <property type="entry name" value="PROTEIN_KINASE_DOM"/>
    <property type="match status" value="1"/>
</dbReference>
<evidence type="ECO:0000256" key="1">
    <source>
        <dbReference type="ARBA" id="ARBA00012513"/>
    </source>
</evidence>
<keyword evidence="3" id="KW-0808">Transferase</keyword>
<dbReference type="Gene3D" id="3.30.200.20">
    <property type="entry name" value="Phosphorylase Kinase, domain 1"/>
    <property type="match status" value="1"/>
</dbReference>
<dbReference type="PROSITE" id="PS00108">
    <property type="entry name" value="PROTEIN_KINASE_ST"/>
    <property type="match status" value="1"/>
</dbReference>
<keyword evidence="2" id="KW-0723">Serine/threonine-protein kinase</keyword>
<comment type="similarity">
    <text evidence="7">Belongs to the protein kinase superfamily. CMGC Ser/Thr protein kinase family.</text>
</comment>
<evidence type="ECO:0000313" key="10">
    <source>
        <dbReference type="EMBL" id="KOO35355.1"/>
    </source>
</evidence>
<dbReference type="Gene3D" id="1.10.510.10">
    <property type="entry name" value="Transferase(Phosphotransferase) domain 1"/>
    <property type="match status" value="1"/>
</dbReference>
<dbReference type="AlphaFoldDB" id="A0A0M0K953"/>
<keyword evidence="5 10" id="KW-0418">Kinase</keyword>
<keyword evidence="6" id="KW-0067">ATP-binding</keyword>
<dbReference type="Proteomes" id="UP000037460">
    <property type="component" value="Unassembled WGS sequence"/>
</dbReference>
<dbReference type="SUPFAM" id="SSF56112">
    <property type="entry name" value="Protein kinase-like (PK-like)"/>
    <property type="match status" value="1"/>
</dbReference>
<dbReference type="InterPro" id="IPR011009">
    <property type="entry name" value="Kinase-like_dom_sf"/>
</dbReference>
<dbReference type="PANTHER" id="PTHR24058:SF103">
    <property type="entry name" value="SERINE_THREONINE-PROTEIN KINASE PRP4 HOMOLOG"/>
    <property type="match status" value="1"/>
</dbReference>
<name>A0A0M0K953_9EUKA</name>
<evidence type="ECO:0000256" key="4">
    <source>
        <dbReference type="ARBA" id="ARBA00022741"/>
    </source>
</evidence>
<keyword evidence="11" id="KW-1185">Reference proteome</keyword>
<proteinExistence type="inferred from homology"/>